<dbReference type="InterPro" id="IPR036397">
    <property type="entry name" value="RNaseH_sf"/>
</dbReference>
<dbReference type="PANTHER" id="PTHR46564">
    <property type="entry name" value="TRANSPOSASE"/>
    <property type="match status" value="1"/>
</dbReference>
<dbReference type="HOGENOM" id="CLU_056788_11_2_1"/>
<sequence>MLLFIDKAAKDKWTSTCQHGWSRKGLHCCVSRCFIQGTRFPILPAITLNGIIAYDIIEGPANSQHFVRFLEEHVMPLTNPYPGPCSVIIMDNCHIHKTEEVCALIEDMHCMSINTLFFTY</sequence>
<gene>
    <name evidence="2" type="ORF">PAXRUDRAFT_144450</name>
</gene>
<dbReference type="InterPro" id="IPR038717">
    <property type="entry name" value="Tc1-like_DDE_dom"/>
</dbReference>
<proteinExistence type="predicted"/>
<dbReference type="EMBL" id="KN825162">
    <property type="protein sequence ID" value="KIK93717.1"/>
    <property type="molecule type" value="Genomic_DNA"/>
</dbReference>
<dbReference type="GO" id="GO:0003676">
    <property type="term" value="F:nucleic acid binding"/>
    <property type="evidence" value="ECO:0007669"/>
    <property type="project" value="InterPro"/>
</dbReference>
<reference evidence="2 3" key="1">
    <citation type="submission" date="2014-04" db="EMBL/GenBank/DDBJ databases">
        <authorList>
            <consortium name="DOE Joint Genome Institute"/>
            <person name="Kuo A."/>
            <person name="Kohler A."/>
            <person name="Jargeat P."/>
            <person name="Nagy L.G."/>
            <person name="Floudas D."/>
            <person name="Copeland A."/>
            <person name="Barry K.W."/>
            <person name="Cichocki N."/>
            <person name="Veneault-Fourrey C."/>
            <person name="LaButti K."/>
            <person name="Lindquist E.A."/>
            <person name="Lipzen A."/>
            <person name="Lundell T."/>
            <person name="Morin E."/>
            <person name="Murat C."/>
            <person name="Sun H."/>
            <person name="Tunlid A."/>
            <person name="Henrissat B."/>
            <person name="Grigoriev I.V."/>
            <person name="Hibbett D.S."/>
            <person name="Martin F."/>
            <person name="Nordberg H.P."/>
            <person name="Cantor M.N."/>
            <person name="Hua S.X."/>
        </authorList>
    </citation>
    <scope>NUCLEOTIDE SEQUENCE [LARGE SCALE GENOMIC DNA]</scope>
    <source>
        <strain evidence="2 3">Ve08.2h10</strain>
    </source>
</reference>
<dbReference type="PANTHER" id="PTHR46564:SF1">
    <property type="entry name" value="TRANSPOSASE"/>
    <property type="match status" value="1"/>
</dbReference>
<dbReference type="Proteomes" id="UP000054538">
    <property type="component" value="Unassembled WGS sequence"/>
</dbReference>
<evidence type="ECO:0000259" key="1">
    <source>
        <dbReference type="Pfam" id="PF13358"/>
    </source>
</evidence>
<keyword evidence="3" id="KW-1185">Reference proteome</keyword>
<dbReference type="Gene3D" id="3.30.420.10">
    <property type="entry name" value="Ribonuclease H-like superfamily/Ribonuclease H"/>
    <property type="match status" value="1"/>
</dbReference>
<evidence type="ECO:0000313" key="2">
    <source>
        <dbReference type="EMBL" id="KIK93717.1"/>
    </source>
</evidence>
<organism evidence="2 3">
    <name type="scientific">Paxillus rubicundulus Ve08.2h10</name>
    <dbReference type="NCBI Taxonomy" id="930991"/>
    <lineage>
        <taxon>Eukaryota</taxon>
        <taxon>Fungi</taxon>
        <taxon>Dikarya</taxon>
        <taxon>Basidiomycota</taxon>
        <taxon>Agaricomycotina</taxon>
        <taxon>Agaricomycetes</taxon>
        <taxon>Agaricomycetidae</taxon>
        <taxon>Boletales</taxon>
        <taxon>Paxilineae</taxon>
        <taxon>Paxillaceae</taxon>
        <taxon>Paxillus</taxon>
    </lineage>
</organism>
<feature type="domain" description="Tc1-like transposase DDE" evidence="1">
    <location>
        <begin position="2"/>
        <end position="107"/>
    </location>
</feature>
<dbReference type="Pfam" id="PF13358">
    <property type="entry name" value="DDE_3"/>
    <property type="match status" value="1"/>
</dbReference>
<dbReference type="InParanoid" id="A0A0D0D9I4"/>
<dbReference type="AlphaFoldDB" id="A0A0D0D9I4"/>
<dbReference type="OrthoDB" id="2142724at2759"/>
<dbReference type="STRING" id="930991.A0A0D0D9I4"/>
<name>A0A0D0D9I4_9AGAM</name>
<evidence type="ECO:0000313" key="3">
    <source>
        <dbReference type="Proteomes" id="UP000054538"/>
    </source>
</evidence>
<protein>
    <recommendedName>
        <fullName evidence="1">Tc1-like transposase DDE domain-containing protein</fullName>
    </recommendedName>
</protein>
<reference evidence="3" key="2">
    <citation type="submission" date="2015-01" db="EMBL/GenBank/DDBJ databases">
        <title>Evolutionary Origins and Diversification of the Mycorrhizal Mutualists.</title>
        <authorList>
            <consortium name="DOE Joint Genome Institute"/>
            <consortium name="Mycorrhizal Genomics Consortium"/>
            <person name="Kohler A."/>
            <person name="Kuo A."/>
            <person name="Nagy L.G."/>
            <person name="Floudas D."/>
            <person name="Copeland A."/>
            <person name="Barry K.W."/>
            <person name="Cichocki N."/>
            <person name="Veneault-Fourrey C."/>
            <person name="LaButti K."/>
            <person name="Lindquist E.A."/>
            <person name="Lipzen A."/>
            <person name="Lundell T."/>
            <person name="Morin E."/>
            <person name="Murat C."/>
            <person name="Riley R."/>
            <person name="Ohm R."/>
            <person name="Sun H."/>
            <person name="Tunlid A."/>
            <person name="Henrissat B."/>
            <person name="Grigoriev I.V."/>
            <person name="Hibbett D.S."/>
            <person name="Martin F."/>
        </authorList>
    </citation>
    <scope>NUCLEOTIDE SEQUENCE [LARGE SCALE GENOMIC DNA]</scope>
    <source>
        <strain evidence="3">Ve08.2h10</strain>
    </source>
</reference>
<accession>A0A0D0D9I4</accession>